<dbReference type="Gene3D" id="3.30.2410.10">
    <property type="entry name" value="Hect, E3 ligase catalytic domain"/>
    <property type="match status" value="1"/>
</dbReference>
<proteinExistence type="predicted"/>
<dbReference type="Ensembl" id="ENSPMET00000020721.1">
    <property type="protein sequence ID" value="ENSPMEP00000013118.1"/>
    <property type="gene ID" value="ENSPMEG00000015365.1"/>
</dbReference>
<keyword evidence="6" id="KW-1185">Reference proteome</keyword>
<evidence type="ECO:0000256" key="2">
    <source>
        <dbReference type="ARBA" id="ARBA00022786"/>
    </source>
</evidence>
<feature type="domain" description="HECT" evidence="4">
    <location>
        <begin position="72"/>
        <end position="148"/>
    </location>
</feature>
<evidence type="ECO:0000256" key="1">
    <source>
        <dbReference type="ARBA" id="ARBA00022679"/>
    </source>
</evidence>
<name>A0A3B3XDS4_9TELE</name>
<evidence type="ECO:0000256" key="3">
    <source>
        <dbReference type="PROSITE-ProRule" id="PRU00104"/>
    </source>
</evidence>
<dbReference type="InterPro" id="IPR000569">
    <property type="entry name" value="HECT_dom"/>
</dbReference>
<evidence type="ECO:0000313" key="5">
    <source>
        <dbReference type="Ensembl" id="ENSPMEP00000013118.1"/>
    </source>
</evidence>
<protein>
    <recommendedName>
        <fullName evidence="4">HECT domain-containing protein</fullName>
    </recommendedName>
</protein>
<dbReference type="SUPFAM" id="SSF56204">
    <property type="entry name" value="Hect, E3 ligase catalytic domain"/>
    <property type="match status" value="1"/>
</dbReference>
<dbReference type="GO" id="GO:0004842">
    <property type="term" value="F:ubiquitin-protein transferase activity"/>
    <property type="evidence" value="ECO:0007669"/>
    <property type="project" value="InterPro"/>
</dbReference>
<dbReference type="Proteomes" id="UP000261480">
    <property type="component" value="Unplaced"/>
</dbReference>
<reference evidence="5" key="2">
    <citation type="submission" date="2025-09" db="UniProtKB">
        <authorList>
            <consortium name="Ensembl"/>
        </authorList>
    </citation>
    <scope>IDENTIFICATION</scope>
</reference>
<reference evidence="5" key="1">
    <citation type="submission" date="2025-08" db="UniProtKB">
        <authorList>
            <consortium name="Ensembl"/>
        </authorList>
    </citation>
    <scope>IDENTIFICATION</scope>
</reference>
<evidence type="ECO:0000313" key="6">
    <source>
        <dbReference type="Proteomes" id="UP000261480"/>
    </source>
</evidence>
<organism evidence="5 6">
    <name type="scientific">Poecilia mexicana</name>
    <dbReference type="NCBI Taxonomy" id="48701"/>
    <lineage>
        <taxon>Eukaryota</taxon>
        <taxon>Metazoa</taxon>
        <taxon>Chordata</taxon>
        <taxon>Craniata</taxon>
        <taxon>Vertebrata</taxon>
        <taxon>Euteleostomi</taxon>
        <taxon>Actinopterygii</taxon>
        <taxon>Neopterygii</taxon>
        <taxon>Teleostei</taxon>
        <taxon>Neoteleostei</taxon>
        <taxon>Acanthomorphata</taxon>
        <taxon>Ovalentaria</taxon>
        <taxon>Atherinomorphae</taxon>
        <taxon>Cyprinodontiformes</taxon>
        <taxon>Poeciliidae</taxon>
        <taxon>Poeciliinae</taxon>
        <taxon>Poecilia</taxon>
    </lineage>
</organism>
<dbReference type="InterPro" id="IPR035983">
    <property type="entry name" value="Hect_E3_ubiquitin_ligase"/>
</dbReference>
<sequence length="170" mass="19619">MKVAEAMRTHPEILRPIFVSGHNQLTVQNMMSLFDTVFSPLGSNARRAENLTLMFWRDWLIEADGSRPISLQNILTFVSGVDLIPPLGFPERPQIEFLHAPLENGSRRRYPEANTCSVVMRLPIHETFEEFQEYMESGIIQSPTFGFEYRFKTAFLAVFPRTKVFMKEAC</sequence>
<keyword evidence="1" id="KW-0808">Transferase</keyword>
<evidence type="ECO:0000259" key="4">
    <source>
        <dbReference type="PROSITE" id="PS50237"/>
    </source>
</evidence>
<accession>A0A3B3XDS4</accession>
<dbReference type="AlphaFoldDB" id="A0A3B3XDS4"/>
<dbReference type="STRING" id="48701.ENSPMEP00000013118"/>
<dbReference type="Pfam" id="PF00632">
    <property type="entry name" value="HECT"/>
    <property type="match status" value="1"/>
</dbReference>
<keyword evidence="2 3" id="KW-0833">Ubl conjugation pathway</keyword>
<dbReference type="PROSITE" id="PS50237">
    <property type="entry name" value="HECT"/>
    <property type="match status" value="1"/>
</dbReference>
<feature type="active site" description="Glycyl thioester intermediate" evidence="3">
    <location>
        <position position="116"/>
    </location>
</feature>